<evidence type="ECO:0000313" key="13">
    <source>
        <dbReference type="EMBL" id="CEM29609.1"/>
    </source>
</evidence>
<dbReference type="GO" id="GO:0005789">
    <property type="term" value="C:endoplasmic reticulum membrane"/>
    <property type="evidence" value="ECO:0007669"/>
    <property type="project" value="UniProtKB-SubCell"/>
</dbReference>
<proteinExistence type="inferred from homology"/>
<keyword evidence="4 11" id="KW-0732">Signal</keyword>
<gene>
    <name evidence="13" type="ORF">Cvel_22038</name>
</gene>
<dbReference type="PROSITE" id="PS51257">
    <property type="entry name" value="PROKAR_LIPOPROTEIN"/>
    <property type="match status" value="1"/>
</dbReference>
<keyword evidence="9" id="KW-0119">Carbohydrate metabolism</keyword>
<dbReference type="InterPro" id="IPR039155">
    <property type="entry name" value="MLEC"/>
</dbReference>
<feature type="compositionally biased region" description="Polar residues" evidence="10">
    <location>
        <begin position="587"/>
        <end position="604"/>
    </location>
</feature>
<feature type="compositionally biased region" description="Basic and acidic residues" evidence="10">
    <location>
        <begin position="369"/>
        <end position="383"/>
    </location>
</feature>
<evidence type="ECO:0000256" key="11">
    <source>
        <dbReference type="SAM" id="SignalP"/>
    </source>
</evidence>
<evidence type="ECO:0000259" key="12">
    <source>
        <dbReference type="Pfam" id="PF11721"/>
    </source>
</evidence>
<dbReference type="InterPro" id="IPR021720">
    <property type="entry name" value="Malectin_dom"/>
</dbReference>
<evidence type="ECO:0000256" key="10">
    <source>
        <dbReference type="SAM" id="MobiDB-lite"/>
    </source>
</evidence>
<feature type="domain" description="Malectin" evidence="12">
    <location>
        <begin position="27"/>
        <end position="195"/>
    </location>
</feature>
<comment type="subcellular location">
    <subcellularLocation>
        <location evidence="1">Endoplasmic reticulum membrane</location>
        <topology evidence="1">Single-pass type I membrane protein</topology>
    </subcellularLocation>
</comment>
<feature type="compositionally biased region" description="Basic and acidic residues" evidence="10">
    <location>
        <begin position="207"/>
        <end position="228"/>
    </location>
</feature>
<name>A0A0G4GIF0_9ALVE</name>
<evidence type="ECO:0000256" key="8">
    <source>
        <dbReference type="ARBA" id="ARBA00023180"/>
    </source>
</evidence>
<evidence type="ECO:0000256" key="9">
    <source>
        <dbReference type="ARBA" id="ARBA00023277"/>
    </source>
</evidence>
<feature type="region of interest" description="Disordered" evidence="10">
    <location>
        <begin position="311"/>
        <end position="410"/>
    </location>
</feature>
<evidence type="ECO:0000256" key="6">
    <source>
        <dbReference type="ARBA" id="ARBA00022989"/>
    </source>
</evidence>
<keyword evidence="7" id="KW-0472">Membrane</keyword>
<sequence length="901" mass="97104">MRTLGPALVLALLVSCELAAGAPKAKVLYAVNCGGPLHHDSSLDITYNADTGFSGGVPSDAGKEFSPMARVRDDTVYQTERYILEGNLVYQIPLKGKGKRTLVCKFSEVYFSAPGQKVFAVMVGSEVVVPHVDIYDSVGKGVPHDEIVEIENKGKTLVVNGKEIPDGRPGWDASSSTVAVIFKKLHADNPKINAIVVYEGGKEGVPKMKPWDRHAEERAHARRVEKASQDPQEDETREQEHEVDTETVFDQSLLDDDIWGTGSEGSGILASGEGLLLLVAGLACAAVAGLLMCNWILSGEDAGKRYSAQEASGGAAKGGKSGGPRSSKDNPFDLDGNGGGGAELTRKGKEKEVANMDLNQVPNSDEEMIGEKLKGGAVKERQTSLKPPADETALSDIDSSFQGRRNPLGDLSNEARELRGTHAKCWNHQTMQKQTEALESSEQMSLVGQQQDCVGTCAFASESESLPCLLKPVSATSSSITAKEERGGKELVCVKTDSSSSKAADLHELDSPTERVCNELRDAARTFQSANDSKPQQNEPKAFLKQNAAKKTPCDFDEDFKTLSIRLPRCDCGPSNSCGKAGRRNSKTVTQRGTSKSNPISDQQPPDCGTVLSGLSSPCRTERRDDSLRACGAARSWRGLPFPCSCINPPGVVFSPQFSYVVGRATDALPDPFFSEKGCEKGSRWVPLGLWRGERMVTSCPQTLTHTPFVEMECGGGGGWVGVQNKLGQAGKDCRVLEVSESEFWVGTVSEEGWWSLGSPLLKGAPASFFRKSRGALLKSLSELEQQGALPSMWVGACRPVPSSSSHRGVLAVVVEWSVSGQVWRGVWESEPVLMELLDWGLQRILWRVAKDLRGGNFKQSEDTLGRLGVPTHPSTLHCTPLSAFSRCLPIAPSPPQHHAR</sequence>
<evidence type="ECO:0000256" key="7">
    <source>
        <dbReference type="ARBA" id="ARBA00023136"/>
    </source>
</evidence>
<dbReference type="EMBL" id="CDMZ01001245">
    <property type="protein sequence ID" value="CEM29609.1"/>
    <property type="molecule type" value="Genomic_DNA"/>
</dbReference>
<keyword evidence="3" id="KW-0812">Transmembrane</keyword>
<dbReference type="AlphaFoldDB" id="A0A0G4GIF0"/>
<feature type="region of interest" description="Disordered" evidence="10">
    <location>
        <begin position="207"/>
        <end position="249"/>
    </location>
</feature>
<comment type="similarity">
    <text evidence="2">Belongs to the malectin family.</text>
</comment>
<dbReference type="PANTHER" id="PTHR13460:SF0">
    <property type="entry name" value="MALECTIN"/>
    <property type="match status" value="1"/>
</dbReference>
<dbReference type="VEuPathDB" id="CryptoDB:Cvel_22038"/>
<evidence type="ECO:0000256" key="4">
    <source>
        <dbReference type="ARBA" id="ARBA00022729"/>
    </source>
</evidence>
<evidence type="ECO:0000256" key="5">
    <source>
        <dbReference type="ARBA" id="ARBA00022824"/>
    </source>
</evidence>
<dbReference type="Pfam" id="PF11721">
    <property type="entry name" value="Malectin"/>
    <property type="match status" value="1"/>
</dbReference>
<feature type="chain" id="PRO_5005190054" description="Malectin domain-containing protein" evidence="11">
    <location>
        <begin position="22"/>
        <end position="901"/>
    </location>
</feature>
<keyword evidence="5" id="KW-0256">Endoplasmic reticulum</keyword>
<feature type="region of interest" description="Disordered" evidence="10">
    <location>
        <begin position="576"/>
        <end position="607"/>
    </location>
</feature>
<accession>A0A0G4GIF0</accession>
<dbReference type="GO" id="GO:0030246">
    <property type="term" value="F:carbohydrate binding"/>
    <property type="evidence" value="ECO:0007669"/>
    <property type="project" value="InterPro"/>
</dbReference>
<keyword evidence="8" id="KW-0325">Glycoprotein</keyword>
<evidence type="ECO:0000256" key="3">
    <source>
        <dbReference type="ARBA" id="ARBA00022692"/>
    </source>
</evidence>
<evidence type="ECO:0000256" key="2">
    <source>
        <dbReference type="ARBA" id="ARBA00009141"/>
    </source>
</evidence>
<feature type="compositionally biased region" description="Basic and acidic residues" evidence="10">
    <location>
        <begin position="344"/>
        <end position="354"/>
    </location>
</feature>
<protein>
    <recommendedName>
        <fullName evidence="12">Malectin domain-containing protein</fullName>
    </recommendedName>
</protein>
<reference evidence="13" key="1">
    <citation type="submission" date="2014-11" db="EMBL/GenBank/DDBJ databases">
        <authorList>
            <person name="Otto D Thomas"/>
            <person name="Naeem Raeece"/>
        </authorList>
    </citation>
    <scope>NUCLEOTIDE SEQUENCE</scope>
</reference>
<dbReference type="Gene3D" id="2.60.120.430">
    <property type="entry name" value="Galactose-binding lectin"/>
    <property type="match status" value="1"/>
</dbReference>
<keyword evidence="6" id="KW-1133">Transmembrane helix</keyword>
<dbReference type="PANTHER" id="PTHR13460">
    <property type="match status" value="1"/>
</dbReference>
<organism evidence="13">
    <name type="scientific">Chromera velia CCMP2878</name>
    <dbReference type="NCBI Taxonomy" id="1169474"/>
    <lineage>
        <taxon>Eukaryota</taxon>
        <taxon>Sar</taxon>
        <taxon>Alveolata</taxon>
        <taxon>Colpodellida</taxon>
        <taxon>Chromeraceae</taxon>
        <taxon>Chromera</taxon>
    </lineage>
</organism>
<feature type="signal peptide" evidence="11">
    <location>
        <begin position="1"/>
        <end position="21"/>
    </location>
</feature>
<evidence type="ECO:0000256" key="1">
    <source>
        <dbReference type="ARBA" id="ARBA00004115"/>
    </source>
</evidence>